<dbReference type="GO" id="GO:0005243">
    <property type="term" value="F:gap junction channel activity"/>
    <property type="evidence" value="ECO:0007669"/>
    <property type="project" value="TreeGrafter"/>
</dbReference>
<evidence type="ECO:0000256" key="5">
    <source>
        <dbReference type="ARBA" id="ARBA00022692"/>
    </source>
</evidence>
<keyword evidence="6" id="KW-0303">Gap junction</keyword>
<evidence type="ECO:0000256" key="3">
    <source>
        <dbReference type="ARBA" id="ARBA00022448"/>
    </source>
</evidence>
<comment type="function">
    <text evidence="12">Structural component of the gap junctions.</text>
</comment>
<dbReference type="AlphaFoldDB" id="A0A1D2N3P9"/>
<evidence type="ECO:0000256" key="2">
    <source>
        <dbReference type="ARBA" id="ARBA00004651"/>
    </source>
</evidence>
<comment type="similarity">
    <text evidence="12">Belongs to the pannexin family.</text>
</comment>
<sequence>MLKLLSGLATYFKRQEIVTDNAIFRLHSSFTTVLLFTLSLILTCSELVTTSISCSVTGIPPHVVNRYCWIMTTFLMPDAFSRPSSFAHPGLYNDYEQETGKKHYNYYQWVCFVLFFQALLCYFPKWLWKTWENGLMTHIVCELNTGLRTEAEKNKKKEILIKYFLKHWNQHNWYTFQYWFCELLCLLNIILQMVFMNRFFKGDFLLYGLKVLTLDDEDQEDRVDHMIYVFPRVTKCIFRKFGPSGSLEKLDAICVLPLNVMNEKTYIFIWFFFIILAVLTAGLVIFRVFIICFPRLRFILLHAQNRMVPIDAVDSLPDAFPWEIGGFFTCLDAT</sequence>
<evidence type="ECO:0000256" key="12">
    <source>
        <dbReference type="RuleBase" id="RU010713"/>
    </source>
</evidence>
<name>A0A1D2N3P9_ORCCI</name>
<keyword evidence="14" id="KW-1185">Reference proteome</keyword>
<dbReference type="GO" id="GO:0034220">
    <property type="term" value="P:monoatomic ion transmembrane transport"/>
    <property type="evidence" value="ECO:0007669"/>
    <property type="project" value="UniProtKB-KW"/>
</dbReference>
<feature type="transmembrane region" description="Helical" evidence="12">
    <location>
        <begin position="176"/>
        <end position="195"/>
    </location>
</feature>
<dbReference type="PRINTS" id="PR01262">
    <property type="entry name" value="INNEXIN"/>
</dbReference>
<evidence type="ECO:0000256" key="6">
    <source>
        <dbReference type="ARBA" id="ARBA00022868"/>
    </source>
</evidence>
<dbReference type="Proteomes" id="UP000094527">
    <property type="component" value="Unassembled WGS sequence"/>
</dbReference>
<keyword evidence="10 12" id="KW-0472">Membrane</keyword>
<accession>A0A1D2N3P9</accession>
<feature type="transmembrane region" description="Helical" evidence="12">
    <location>
        <begin position="22"/>
        <end position="42"/>
    </location>
</feature>
<comment type="subcellular location">
    <subcellularLocation>
        <location evidence="1">Cell junction</location>
        <location evidence="1">Gap junction</location>
    </subcellularLocation>
    <subcellularLocation>
        <location evidence="2 12">Cell membrane</location>
        <topology evidence="2 12">Multi-pass membrane protein</topology>
    </subcellularLocation>
</comment>
<evidence type="ECO:0000313" key="13">
    <source>
        <dbReference type="EMBL" id="ODM99882.1"/>
    </source>
</evidence>
<evidence type="ECO:0000256" key="4">
    <source>
        <dbReference type="ARBA" id="ARBA00022475"/>
    </source>
</evidence>
<evidence type="ECO:0000256" key="10">
    <source>
        <dbReference type="ARBA" id="ARBA00023136"/>
    </source>
</evidence>
<dbReference type="EMBL" id="LJIJ01000249">
    <property type="protein sequence ID" value="ODM99882.1"/>
    <property type="molecule type" value="Genomic_DNA"/>
</dbReference>
<dbReference type="GO" id="GO:0005886">
    <property type="term" value="C:plasma membrane"/>
    <property type="evidence" value="ECO:0007669"/>
    <property type="project" value="UniProtKB-SubCell"/>
</dbReference>
<dbReference type="GO" id="GO:0005921">
    <property type="term" value="C:gap junction"/>
    <property type="evidence" value="ECO:0007669"/>
    <property type="project" value="UniProtKB-SubCell"/>
</dbReference>
<comment type="caution">
    <text evidence="13">The sequence shown here is derived from an EMBL/GenBank/DDBJ whole genome shotgun (WGS) entry which is preliminary data.</text>
</comment>
<gene>
    <name evidence="12" type="primary">inx</name>
    <name evidence="13" type="ORF">Ocin01_06788</name>
</gene>
<dbReference type="PROSITE" id="PS51013">
    <property type="entry name" value="PANNEXIN"/>
    <property type="match status" value="1"/>
</dbReference>
<keyword evidence="4" id="KW-1003">Cell membrane</keyword>
<dbReference type="PANTHER" id="PTHR11893:SF39">
    <property type="entry name" value="INNEXIN INX1"/>
    <property type="match status" value="1"/>
</dbReference>
<dbReference type="OrthoDB" id="5867527at2759"/>
<keyword evidence="8 12" id="KW-1133">Transmembrane helix</keyword>
<dbReference type="Pfam" id="PF00876">
    <property type="entry name" value="Innexin"/>
    <property type="match status" value="1"/>
</dbReference>
<keyword evidence="7" id="KW-0965">Cell junction</keyword>
<evidence type="ECO:0000256" key="1">
    <source>
        <dbReference type="ARBA" id="ARBA00004610"/>
    </source>
</evidence>
<keyword evidence="11 12" id="KW-0407">Ion channel</keyword>
<keyword evidence="9 12" id="KW-0406">Ion transport</keyword>
<organism evidence="13 14">
    <name type="scientific">Orchesella cincta</name>
    <name type="common">Springtail</name>
    <name type="synonym">Podura cincta</name>
    <dbReference type="NCBI Taxonomy" id="48709"/>
    <lineage>
        <taxon>Eukaryota</taxon>
        <taxon>Metazoa</taxon>
        <taxon>Ecdysozoa</taxon>
        <taxon>Arthropoda</taxon>
        <taxon>Hexapoda</taxon>
        <taxon>Collembola</taxon>
        <taxon>Entomobryomorpha</taxon>
        <taxon>Entomobryoidea</taxon>
        <taxon>Orchesellidae</taxon>
        <taxon>Orchesellinae</taxon>
        <taxon>Orchesella</taxon>
    </lineage>
</organism>
<evidence type="ECO:0000256" key="9">
    <source>
        <dbReference type="ARBA" id="ARBA00023065"/>
    </source>
</evidence>
<dbReference type="InterPro" id="IPR000990">
    <property type="entry name" value="Innexin"/>
</dbReference>
<protein>
    <recommendedName>
        <fullName evidence="12">Innexin</fullName>
    </recommendedName>
</protein>
<dbReference type="PANTHER" id="PTHR11893">
    <property type="entry name" value="INNEXIN"/>
    <property type="match status" value="1"/>
</dbReference>
<evidence type="ECO:0000256" key="11">
    <source>
        <dbReference type="ARBA" id="ARBA00023303"/>
    </source>
</evidence>
<keyword evidence="5 12" id="KW-0812">Transmembrane</keyword>
<feature type="transmembrane region" description="Helical" evidence="12">
    <location>
        <begin position="267"/>
        <end position="290"/>
    </location>
</feature>
<keyword evidence="3 12" id="KW-0813">Transport</keyword>
<dbReference type="OMA" id="LGDWWIL"/>
<dbReference type="STRING" id="48709.A0A1D2N3P9"/>
<evidence type="ECO:0000313" key="14">
    <source>
        <dbReference type="Proteomes" id="UP000094527"/>
    </source>
</evidence>
<evidence type="ECO:0000256" key="7">
    <source>
        <dbReference type="ARBA" id="ARBA00022949"/>
    </source>
</evidence>
<reference evidence="13 14" key="1">
    <citation type="journal article" date="2016" name="Genome Biol. Evol.">
        <title>Gene Family Evolution Reflects Adaptation to Soil Environmental Stressors in the Genome of the Collembolan Orchesella cincta.</title>
        <authorList>
            <person name="Faddeeva-Vakhrusheva A."/>
            <person name="Derks M.F."/>
            <person name="Anvar S.Y."/>
            <person name="Agamennone V."/>
            <person name="Suring W."/>
            <person name="Smit S."/>
            <person name="van Straalen N.M."/>
            <person name="Roelofs D."/>
        </authorList>
    </citation>
    <scope>NUCLEOTIDE SEQUENCE [LARGE SCALE GENOMIC DNA]</scope>
    <source>
        <tissue evidence="13">Mixed pool</tissue>
    </source>
</reference>
<proteinExistence type="inferred from homology"/>
<evidence type="ECO:0000256" key="8">
    <source>
        <dbReference type="ARBA" id="ARBA00022989"/>
    </source>
</evidence>
<feature type="transmembrane region" description="Helical" evidence="12">
    <location>
        <begin position="106"/>
        <end position="123"/>
    </location>
</feature>